<dbReference type="InterPro" id="IPR011711">
    <property type="entry name" value="GntR_C"/>
</dbReference>
<dbReference type="Gene3D" id="1.20.120.530">
    <property type="entry name" value="GntR ligand-binding domain-like"/>
    <property type="match status" value="1"/>
</dbReference>
<keyword evidence="1" id="KW-0805">Transcription regulation</keyword>
<name>A0ABR7EZ21_9FIRM</name>
<dbReference type="EMBL" id="JACOOY010000014">
    <property type="protein sequence ID" value="MBC5665775.1"/>
    <property type="molecule type" value="Genomic_DNA"/>
</dbReference>
<keyword evidence="2" id="KW-0238">DNA-binding</keyword>
<dbReference type="RefSeq" id="WP_158549875.1">
    <property type="nucleotide sequence ID" value="NZ_JACOOY010000014.1"/>
</dbReference>
<dbReference type="InterPro" id="IPR036388">
    <property type="entry name" value="WH-like_DNA-bd_sf"/>
</dbReference>
<dbReference type="SMART" id="SM00895">
    <property type="entry name" value="FCD"/>
    <property type="match status" value="1"/>
</dbReference>
<dbReference type="SUPFAM" id="SSF48008">
    <property type="entry name" value="GntR ligand-binding domain-like"/>
    <property type="match status" value="1"/>
</dbReference>
<dbReference type="SMART" id="SM00345">
    <property type="entry name" value="HTH_GNTR"/>
    <property type="match status" value="1"/>
</dbReference>
<dbReference type="PROSITE" id="PS50949">
    <property type="entry name" value="HTH_GNTR"/>
    <property type="match status" value="1"/>
</dbReference>
<dbReference type="Gene3D" id="1.10.10.10">
    <property type="entry name" value="Winged helix-like DNA-binding domain superfamily/Winged helix DNA-binding domain"/>
    <property type="match status" value="1"/>
</dbReference>
<evidence type="ECO:0000256" key="2">
    <source>
        <dbReference type="ARBA" id="ARBA00023125"/>
    </source>
</evidence>
<gene>
    <name evidence="5" type="ORF">H8S07_10950</name>
</gene>
<evidence type="ECO:0000313" key="5">
    <source>
        <dbReference type="EMBL" id="MBC5665775.1"/>
    </source>
</evidence>
<organism evidence="5 6">
    <name type="scientific">Dorea hominis</name>
    <dbReference type="NCBI Taxonomy" id="2763040"/>
    <lineage>
        <taxon>Bacteria</taxon>
        <taxon>Bacillati</taxon>
        <taxon>Bacillota</taxon>
        <taxon>Clostridia</taxon>
        <taxon>Lachnospirales</taxon>
        <taxon>Lachnospiraceae</taxon>
        <taxon>Dorea</taxon>
    </lineage>
</organism>
<dbReference type="InterPro" id="IPR036390">
    <property type="entry name" value="WH_DNA-bd_sf"/>
</dbReference>
<keyword evidence="6" id="KW-1185">Reference proteome</keyword>
<proteinExistence type="predicted"/>
<reference evidence="5 6" key="1">
    <citation type="submission" date="2020-08" db="EMBL/GenBank/DDBJ databases">
        <title>Genome public.</title>
        <authorList>
            <person name="Liu C."/>
            <person name="Sun Q."/>
        </authorList>
    </citation>
    <scope>NUCLEOTIDE SEQUENCE [LARGE SCALE GENOMIC DNA]</scope>
    <source>
        <strain evidence="5 6">NSJ-36</strain>
    </source>
</reference>
<dbReference type="PANTHER" id="PTHR43537">
    <property type="entry name" value="TRANSCRIPTIONAL REGULATOR, GNTR FAMILY"/>
    <property type="match status" value="1"/>
</dbReference>
<comment type="caution">
    <text evidence="5">The sequence shown here is derived from an EMBL/GenBank/DDBJ whole genome shotgun (WGS) entry which is preliminary data.</text>
</comment>
<dbReference type="InterPro" id="IPR000524">
    <property type="entry name" value="Tscrpt_reg_HTH_GntR"/>
</dbReference>
<evidence type="ECO:0000313" key="6">
    <source>
        <dbReference type="Proteomes" id="UP000647235"/>
    </source>
</evidence>
<dbReference type="CDD" id="cd07377">
    <property type="entry name" value="WHTH_GntR"/>
    <property type="match status" value="1"/>
</dbReference>
<sequence>MITPIQKNKVYEDISTQIKKQIEDGTWKEGERIQGEIELAKEFQVGRSSIREAIKSLQVLGILEARTGQGTYIAPNALQRINDNRLMEMMSNEHYYDEILQCRLILESQAAYLAAKQCTEEDIAYLQKNYEEMVEDTLQGRDEESEKKGHEFHAYIVKMLHNDVLMALYNSLVQMVLEEREEFEKDSELEEVLSYHREHGEVIQALKDHDAERARKIVEYHLTRKMRNK</sequence>
<dbReference type="Pfam" id="PF07729">
    <property type="entry name" value="FCD"/>
    <property type="match status" value="1"/>
</dbReference>
<protein>
    <submittedName>
        <fullName evidence="5">FadR family transcriptional regulator</fullName>
    </submittedName>
</protein>
<evidence type="ECO:0000256" key="3">
    <source>
        <dbReference type="ARBA" id="ARBA00023163"/>
    </source>
</evidence>
<evidence type="ECO:0000256" key="1">
    <source>
        <dbReference type="ARBA" id="ARBA00023015"/>
    </source>
</evidence>
<dbReference type="SUPFAM" id="SSF46785">
    <property type="entry name" value="Winged helix' DNA-binding domain"/>
    <property type="match status" value="1"/>
</dbReference>
<feature type="domain" description="HTH gntR-type" evidence="4">
    <location>
        <begin position="8"/>
        <end position="76"/>
    </location>
</feature>
<dbReference type="Pfam" id="PF00392">
    <property type="entry name" value="GntR"/>
    <property type="match status" value="1"/>
</dbReference>
<dbReference type="Proteomes" id="UP000647235">
    <property type="component" value="Unassembled WGS sequence"/>
</dbReference>
<dbReference type="InterPro" id="IPR008920">
    <property type="entry name" value="TF_FadR/GntR_C"/>
</dbReference>
<accession>A0ABR7EZ21</accession>
<evidence type="ECO:0000259" key="4">
    <source>
        <dbReference type="PROSITE" id="PS50949"/>
    </source>
</evidence>
<keyword evidence="3" id="KW-0804">Transcription</keyword>
<dbReference type="PRINTS" id="PR00035">
    <property type="entry name" value="HTHGNTR"/>
</dbReference>
<dbReference type="PANTHER" id="PTHR43537:SF5">
    <property type="entry name" value="UXU OPERON TRANSCRIPTIONAL REGULATOR"/>
    <property type="match status" value="1"/>
</dbReference>